<dbReference type="Proteomes" id="UP001246244">
    <property type="component" value="Unassembled WGS sequence"/>
</dbReference>
<dbReference type="RefSeq" id="WP_310577313.1">
    <property type="nucleotide sequence ID" value="NZ_JAVKPK010000122.1"/>
</dbReference>
<gene>
    <name evidence="1" type="ORF">RG963_16190</name>
</gene>
<accession>A0ABU2D5Q2</accession>
<name>A0ABU2D5Q2_9EURY</name>
<dbReference type="EMBL" id="JAVKPK010000122">
    <property type="protein sequence ID" value="MDR7667285.1"/>
    <property type="molecule type" value="Genomic_DNA"/>
</dbReference>
<proteinExistence type="predicted"/>
<keyword evidence="2" id="KW-1185">Reference proteome</keyword>
<sequence length="55" mass="6536">MYSKQYGIFHRKAYKEVLSVMEYTSADVNSKFLPVINKKFDFGEEYLYSLSVKIE</sequence>
<organism evidence="1 2">
    <name type="scientific">Methanosarcina baikalica</name>
    <dbReference type="NCBI Taxonomy" id="3073890"/>
    <lineage>
        <taxon>Archaea</taxon>
        <taxon>Methanobacteriati</taxon>
        <taxon>Methanobacteriota</taxon>
        <taxon>Stenosarchaea group</taxon>
        <taxon>Methanomicrobia</taxon>
        <taxon>Methanosarcinales</taxon>
        <taxon>Methanosarcinaceae</taxon>
        <taxon>Methanosarcina</taxon>
    </lineage>
</organism>
<comment type="caution">
    <text evidence="1">The sequence shown here is derived from an EMBL/GenBank/DDBJ whole genome shotgun (WGS) entry which is preliminary data.</text>
</comment>
<evidence type="ECO:0000313" key="2">
    <source>
        <dbReference type="Proteomes" id="UP001246244"/>
    </source>
</evidence>
<reference evidence="2" key="1">
    <citation type="submission" date="2023-07" db="EMBL/GenBank/DDBJ databases">
        <title>Whole-genome sequencing of a new Methanosarcina sp. Z-7115.</title>
        <authorList>
            <person name="Zhilina T.N."/>
            <person name="Merkel A.Y."/>
        </authorList>
    </citation>
    <scope>NUCLEOTIDE SEQUENCE [LARGE SCALE GENOMIC DNA]</scope>
    <source>
        <strain evidence="2">Z-7115</strain>
    </source>
</reference>
<evidence type="ECO:0000313" key="1">
    <source>
        <dbReference type="EMBL" id="MDR7667285.1"/>
    </source>
</evidence>
<protein>
    <submittedName>
        <fullName evidence="1">Uncharacterized protein</fullName>
    </submittedName>
</protein>